<dbReference type="PANTHER" id="PTHR46354">
    <property type="entry name" value="DOG1 DOMAIN-CONTAINING PROTEIN"/>
    <property type="match status" value="1"/>
</dbReference>
<dbReference type="AlphaFoldDB" id="A0AAV3RFX6"/>
<dbReference type="Pfam" id="PF14144">
    <property type="entry name" value="DOG1"/>
    <property type="match status" value="1"/>
</dbReference>
<dbReference type="GO" id="GO:0006351">
    <property type="term" value="P:DNA-templated transcription"/>
    <property type="evidence" value="ECO:0007669"/>
    <property type="project" value="InterPro"/>
</dbReference>
<name>A0AAV3RFX6_LITER</name>
<evidence type="ECO:0000256" key="1">
    <source>
        <dbReference type="SAM" id="Coils"/>
    </source>
</evidence>
<evidence type="ECO:0000313" key="4">
    <source>
        <dbReference type="Proteomes" id="UP001454036"/>
    </source>
</evidence>
<dbReference type="PANTHER" id="PTHR46354:SF2">
    <property type="entry name" value="PROTEIN DOG1-LIKE 4"/>
    <property type="match status" value="1"/>
</dbReference>
<evidence type="ECO:0000313" key="3">
    <source>
        <dbReference type="EMBL" id="GAA0174066.1"/>
    </source>
</evidence>
<dbReference type="EMBL" id="BAABME010026527">
    <property type="protein sequence ID" value="GAA0174066.1"/>
    <property type="molecule type" value="Genomic_DNA"/>
</dbReference>
<sequence length="276" mass="31622">MNPTQVEQKFSDFHEKWIRKLEELFQQLLLAVNVHKRIQSEHVLPPENNNYTALVNKLTTHHKEYYTIKWAAAHVNVVAFFAPVWITPLENSYMWITGWKPSMFLKLLDSLIMQNQHQICTSRGSLVDLSEEQLKNIESLRLKIKNEEGRVEREVERQQVAIADPNMVELAKLVSRTCMNTINIDESGCTMSKVGGLVEVAMKNVMSGLEKVMKMADCVRLKTLKGVLDILSPEQSVHFLAATSLIQIQMRKWGKQRDVNGGEVEVSLENTTTLFN</sequence>
<dbReference type="Proteomes" id="UP001454036">
    <property type="component" value="Unassembled WGS sequence"/>
</dbReference>
<proteinExistence type="predicted"/>
<keyword evidence="4" id="KW-1185">Reference proteome</keyword>
<comment type="caution">
    <text evidence="3">The sequence shown here is derived from an EMBL/GenBank/DDBJ whole genome shotgun (WGS) entry which is preliminary data.</text>
</comment>
<dbReference type="PROSITE" id="PS51806">
    <property type="entry name" value="DOG1"/>
    <property type="match status" value="1"/>
</dbReference>
<reference evidence="3 4" key="1">
    <citation type="submission" date="2024-01" db="EMBL/GenBank/DDBJ databases">
        <title>The complete chloroplast genome sequence of Lithospermum erythrorhizon: insights into the phylogenetic relationship among Boraginaceae species and the maternal lineages of purple gromwells.</title>
        <authorList>
            <person name="Okada T."/>
            <person name="Watanabe K."/>
        </authorList>
    </citation>
    <scope>NUCLEOTIDE SEQUENCE [LARGE SCALE GENOMIC DNA]</scope>
</reference>
<protein>
    <recommendedName>
        <fullName evidence="2">DOG1 domain-containing protein</fullName>
    </recommendedName>
</protein>
<dbReference type="InterPro" id="IPR051886">
    <property type="entry name" value="Seed_Dev/Stress_Resp_Reg"/>
</dbReference>
<gene>
    <name evidence="3" type="ORF">LIER_41653</name>
</gene>
<keyword evidence="1" id="KW-0175">Coiled coil</keyword>
<dbReference type="GO" id="GO:0043565">
    <property type="term" value="F:sequence-specific DNA binding"/>
    <property type="evidence" value="ECO:0007669"/>
    <property type="project" value="InterPro"/>
</dbReference>
<feature type="domain" description="DOG1" evidence="2">
    <location>
        <begin position="7"/>
        <end position="260"/>
    </location>
</feature>
<organism evidence="3 4">
    <name type="scientific">Lithospermum erythrorhizon</name>
    <name type="common">Purple gromwell</name>
    <name type="synonym">Lithospermum officinale var. erythrorhizon</name>
    <dbReference type="NCBI Taxonomy" id="34254"/>
    <lineage>
        <taxon>Eukaryota</taxon>
        <taxon>Viridiplantae</taxon>
        <taxon>Streptophyta</taxon>
        <taxon>Embryophyta</taxon>
        <taxon>Tracheophyta</taxon>
        <taxon>Spermatophyta</taxon>
        <taxon>Magnoliopsida</taxon>
        <taxon>eudicotyledons</taxon>
        <taxon>Gunneridae</taxon>
        <taxon>Pentapetalae</taxon>
        <taxon>asterids</taxon>
        <taxon>lamiids</taxon>
        <taxon>Boraginales</taxon>
        <taxon>Boraginaceae</taxon>
        <taxon>Boraginoideae</taxon>
        <taxon>Lithospermeae</taxon>
        <taxon>Lithospermum</taxon>
    </lineage>
</organism>
<feature type="coiled-coil region" evidence="1">
    <location>
        <begin position="127"/>
        <end position="157"/>
    </location>
</feature>
<dbReference type="InterPro" id="IPR025422">
    <property type="entry name" value="TGA_domain"/>
</dbReference>
<evidence type="ECO:0000259" key="2">
    <source>
        <dbReference type="PROSITE" id="PS51806"/>
    </source>
</evidence>
<accession>A0AAV3RFX6</accession>